<keyword evidence="1 3" id="KW-0996">Nickel insertion</keyword>
<comment type="subunit">
    <text evidence="3">UreD, UreF and UreG form a complex that acts as a GTP-hydrolysis-dependent molecular chaperone, activating the urease apoprotein by helping to assemble the nickel containing metallocenter of UreC. The UreE protein probably delivers the nickel.</text>
</comment>
<evidence type="ECO:0000256" key="2">
    <source>
        <dbReference type="ARBA" id="ARBA00023186"/>
    </source>
</evidence>
<comment type="subcellular location">
    <subcellularLocation>
        <location evidence="3">Cytoplasm</location>
    </subcellularLocation>
</comment>
<dbReference type="AlphaFoldDB" id="A0AA37X229"/>
<dbReference type="GO" id="GO:0005737">
    <property type="term" value="C:cytoplasm"/>
    <property type="evidence" value="ECO:0007669"/>
    <property type="project" value="UniProtKB-SubCell"/>
</dbReference>
<comment type="caution">
    <text evidence="4">The sequence shown here is derived from an EMBL/GenBank/DDBJ whole genome shotgun (WGS) entry which is preliminary data.</text>
</comment>
<gene>
    <name evidence="3 4" type="primary">ureF</name>
    <name evidence="4" type="ORF">GCM10010873_07500</name>
</gene>
<dbReference type="PIRSF" id="PIRSF009467">
    <property type="entry name" value="Ureas_acces_UreF"/>
    <property type="match status" value="1"/>
</dbReference>
<protein>
    <recommendedName>
        <fullName evidence="3">Urease accessory protein UreF</fullName>
    </recommendedName>
</protein>
<dbReference type="EMBL" id="BSPP01000004">
    <property type="protein sequence ID" value="GLS85776.1"/>
    <property type="molecule type" value="Genomic_DNA"/>
</dbReference>
<dbReference type="InterPro" id="IPR002639">
    <property type="entry name" value="UreF"/>
</dbReference>
<organism evidence="4 5">
    <name type="scientific">Cypionkella aquatica</name>
    <dbReference type="NCBI Taxonomy" id="1756042"/>
    <lineage>
        <taxon>Bacteria</taxon>
        <taxon>Pseudomonadati</taxon>
        <taxon>Pseudomonadota</taxon>
        <taxon>Alphaproteobacteria</taxon>
        <taxon>Rhodobacterales</taxon>
        <taxon>Paracoccaceae</taxon>
        <taxon>Cypionkella</taxon>
    </lineage>
</organism>
<sequence length="213" mass="22411">MVDATDRLRLVQWLSPAFPIGAFAYSQGLEVAITDGDIKTATDLEAWIAAILRHGSGRIDAILLAHARKPGADLAGLTALILALAPSAERLTELQEQGRAFALAISAITGTDHPARPYPIAVGAATAALNVTTAEVLTLWLQGLAAQLTSAAVRFVPLGQTDGQKVLARLAPRITALAAEYAEAPLSALHSSAIRADIAAMRHETLPVRIFRT</sequence>
<comment type="similarity">
    <text evidence="3">Belongs to the UreF family.</text>
</comment>
<dbReference type="GO" id="GO:0016151">
    <property type="term" value="F:nickel cation binding"/>
    <property type="evidence" value="ECO:0007669"/>
    <property type="project" value="UniProtKB-UniRule"/>
</dbReference>
<dbReference type="Gene3D" id="1.10.4190.10">
    <property type="entry name" value="Urease accessory protein UreF"/>
    <property type="match status" value="1"/>
</dbReference>
<dbReference type="Proteomes" id="UP001157355">
    <property type="component" value="Unassembled WGS sequence"/>
</dbReference>
<accession>A0AA37X229</accession>
<dbReference type="HAMAP" id="MF_01385">
    <property type="entry name" value="UreF"/>
    <property type="match status" value="1"/>
</dbReference>
<evidence type="ECO:0000313" key="4">
    <source>
        <dbReference type="EMBL" id="GLS85776.1"/>
    </source>
</evidence>
<comment type="function">
    <text evidence="3">Required for maturation of urease via the functional incorporation of the urease nickel metallocenter.</text>
</comment>
<dbReference type="PANTHER" id="PTHR33620">
    <property type="entry name" value="UREASE ACCESSORY PROTEIN F"/>
    <property type="match status" value="1"/>
</dbReference>
<evidence type="ECO:0000256" key="1">
    <source>
        <dbReference type="ARBA" id="ARBA00022988"/>
    </source>
</evidence>
<keyword evidence="2 3" id="KW-0143">Chaperone</keyword>
<dbReference type="PANTHER" id="PTHR33620:SF1">
    <property type="entry name" value="UREASE ACCESSORY PROTEIN F"/>
    <property type="match status" value="1"/>
</dbReference>
<keyword evidence="5" id="KW-1185">Reference proteome</keyword>
<reference evidence="4 5" key="1">
    <citation type="journal article" date="2014" name="Int. J. Syst. Evol. Microbiol.">
        <title>Complete genome sequence of Corynebacterium casei LMG S-19264T (=DSM 44701T), isolated from a smear-ripened cheese.</title>
        <authorList>
            <consortium name="US DOE Joint Genome Institute (JGI-PGF)"/>
            <person name="Walter F."/>
            <person name="Albersmeier A."/>
            <person name="Kalinowski J."/>
            <person name="Ruckert C."/>
        </authorList>
    </citation>
    <scope>NUCLEOTIDE SEQUENCE [LARGE SCALE GENOMIC DNA]</scope>
    <source>
        <strain evidence="4 5">NBRC 111766</strain>
    </source>
</reference>
<evidence type="ECO:0000256" key="3">
    <source>
        <dbReference type="HAMAP-Rule" id="MF_01385"/>
    </source>
</evidence>
<dbReference type="RefSeq" id="WP_284323998.1">
    <property type="nucleotide sequence ID" value="NZ_BSPP01000004.1"/>
</dbReference>
<evidence type="ECO:0000313" key="5">
    <source>
        <dbReference type="Proteomes" id="UP001157355"/>
    </source>
</evidence>
<dbReference type="Pfam" id="PF01730">
    <property type="entry name" value="UreF"/>
    <property type="match status" value="1"/>
</dbReference>
<proteinExistence type="inferred from homology"/>
<dbReference type="InterPro" id="IPR038277">
    <property type="entry name" value="UreF_sf"/>
</dbReference>
<name>A0AA37X229_9RHOB</name>
<keyword evidence="3" id="KW-0963">Cytoplasm</keyword>